<dbReference type="InterPro" id="IPR011009">
    <property type="entry name" value="Kinase-like_dom_sf"/>
</dbReference>
<feature type="domain" description="Protein kinase" evidence="10">
    <location>
        <begin position="15"/>
        <end position="275"/>
    </location>
</feature>
<keyword evidence="9" id="KW-0812">Transmembrane</keyword>
<dbReference type="InterPro" id="IPR000719">
    <property type="entry name" value="Prot_kinase_dom"/>
</dbReference>
<evidence type="ECO:0000256" key="7">
    <source>
        <dbReference type="PROSITE-ProRule" id="PRU10141"/>
    </source>
</evidence>
<dbReference type="PROSITE" id="PS50011">
    <property type="entry name" value="PROTEIN_KINASE_DOM"/>
    <property type="match status" value="1"/>
</dbReference>
<dbReference type="InterPro" id="IPR017441">
    <property type="entry name" value="Protein_kinase_ATP_BS"/>
</dbReference>
<dbReference type="Pfam" id="PF00069">
    <property type="entry name" value="Pkinase"/>
    <property type="match status" value="1"/>
</dbReference>
<dbReference type="Gene3D" id="3.30.200.20">
    <property type="entry name" value="Phosphorylase Kinase, domain 1"/>
    <property type="match status" value="1"/>
</dbReference>
<comment type="similarity">
    <text evidence="1">Belongs to the protein kinase superfamily. NEK Ser/Thr protein kinase family. NIMA subfamily.</text>
</comment>
<evidence type="ECO:0000256" key="5">
    <source>
        <dbReference type="ARBA" id="ARBA00022777"/>
    </source>
</evidence>
<feature type="compositionally biased region" description="Low complexity" evidence="8">
    <location>
        <begin position="359"/>
        <end position="385"/>
    </location>
</feature>
<dbReference type="Gene3D" id="1.10.510.10">
    <property type="entry name" value="Transferase(Phosphotransferase) domain 1"/>
    <property type="match status" value="1"/>
</dbReference>
<keyword evidence="12" id="KW-1185">Reference proteome</keyword>
<proteinExistence type="inferred from homology"/>
<dbReference type="Proteomes" id="UP000572007">
    <property type="component" value="Unassembled WGS sequence"/>
</dbReference>
<dbReference type="EMBL" id="JAAXOM010000002">
    <property type="protein sequence ID" value="NKX87322.1"/>
    <property type="molecule type" value="Genomic_DNA"/>
</dbReference>
<keyword evidence="4 7" id="KW-0547">Nucleotide-binding</keyword>
<comment type="caution">
    <text evidence="11">The sequence shown here is derived from an EMBL/GenBank/DDBJ whole genome shotgun (WGS) entry which is preliminary data.</text>
</comment>
<evidence type="ECO:0000259" key="10">
    <source>
        <dbReference type="PROSITE" id="PS50011"/>
    </source>
</evidence>
<keyword evidence="9" id="KW-0472">Membrane</keyword>
<evidence type="ECO:0000256" key="9">
    <source>
        <dbReference type="SAM" id="Phobius"/>
    </source>
</evidence>
<dbReference type="GO" id="GO:0005524">
    <property type="term" value="F:ATP binding"/>
    <property type="evidence" value="ECO:0007669"/>
    <property type="project" value="UniProtKB-UniRule"/>
</dbReference>
<sequence length="572" mass="59281">MQPLNADDPRRIGDYRLLGVLGAGGMGKVYLGRNSGGRTVAVKVIRPDLLGDPELRARFRREVAAARRVAGAFTAPVLDAEVDAHPPWLATGYVAGISLSDAVTEYGPFPERSLLALAHGLAEALVAVHSVGIVHRDLKPSNVLLAVDGPKVIDFGIARATEDTALTTTGRVIGSPGFMCPEQITGEPLGPACDVFALGGVLTFAACGHGPFGTADMVQLLYRIVYEQPSLDAVPPNFRPLIEACLAKNPADRPTPQQALAELRKIGTPDGAGWLPPLVMQDVSMRAVRLLDLDTDPGTRPTAVPPSHRTDPTALAGITPPGRPHTMSYPPPVARTTTQGGPTQPPGGHGSPSGVHAQPPGGHTFPPGGHTSPPGGHTRPPGGHTSAPHGHAPSPRNAPHRARTRTLLIAAVSVTAVVAAVMASLIGIRLGDQSGTATLTIPPGMPPTGTETSTQSVSTVPDSFIGTWTGQAADGLVTFDIVLTIGPGEVGQELATASNTGQISQTRCERAETLTQATADRLVFRARLTGDTHGDCVDEGNTSTVTRQSDGTLRYSTPGVFGGSIAGTLHKK</sequence>
<evidence type="ECO:0000313" key="11">
    <source>
        <dbReference type="EMBL" id="NKX87322.1"/>
    </source>
</evidence>
<dbReference type="EC" id="2.7.11.1" evidence="2"/>
<evidence type="ECO:0000256" key="1">
    <source>
        <dbReference type="ARBA" id="ARBA00010886"/>
    </source>
</evidence>
<dbReference type="PROSITE" id="PS00108">
    <property type="entry name" value="PROTEIN_KINASE_ST"/>
    <property type="match status" value="1"/>
</dbReference>
<accession>A0A846W2A7</accession>
<dbReference type="RefSeq" id="WP_067643916.1">
    <property type="nucleotide sequence ID" value="NZ_JAAXOM010000002.1"/>
</dbReference>
<dbReference type="InterPro" id="IPR050660">
    <property type="entry name" value="NEK_Ser/Thr_kinase"/>
</dbReference>
<gene>
    <name evidence="11" type="ORF">HGA10_08350</name>
</gene>
<dbReference type="SUPFAM" id="SSF56112">
    <property type="entry name" value="Protein kinase-like (PK-like)"/>
    <property type="match status" value="1"/>
</dbReference>
<dbReference type="PANTHER" id="PTHR43671">
    <property type="entry name" value="SERINE/THREONINE-PROTEIN KINASE NEK"/>
    <property type="match status" value="1"/>
</dbReference>
<dbReference type="InterPro" id="IPR008271">
    <property type="entry name" value="Ser/Thr_kinase_AS"/>
</dbReference>
<evidence type="ECO:0000256" key="8">
    <source>
        <dbReference type="SAM" id="MobiDB-lite"/>
    </source>
</evidence>
<evidence type="ECO:0000313" key="12">
    <source>
        <dbReference type="Proteomes" id="UP000572007"/>
    </source>
</evidence>
<dbReference type="CDD" id="cd14014">
    <property type="entry name" value="STKc_PknB_like"/>
    <property type="match status" value="1"/>
</dbReference>
<dbReference type="PANTHER" id="PTHR43671:SF13">
    <property type="entry name" value="SERINE_THREONINE-PROTEIN KINASE NEK2"/>
    <property type="match status" value="1"/>
</dbReference>
<evidence type="ECO:0000256" key="3">
    <source>
        <dbReference type="ARBA" id="ARBA00022679"/>
    </source>
</evidence>
<dbReference type="AlphaFoldDB" id="A0A846W2A7"/>
<keyword evidence="5 11" id="KW-0418">Kinase</keyword>
<dbReference type="SMART" id="SM00220">
    <property type="entry name" value="S_TKc"/>
    <property type="match status" value="1"/>
</dbReference>
<keyword evidence="9" id="KW-1133">Transmembrane helix</keyword>
<keyword evidence="3" id="KW-0808">Transferase</keyword>
<evidence type="ECO:0000256" key="2">
    <source>
        <dbReference type="ARBA" id="ARBA00012513"/>
    </source>
</evidence>
<feature type="region of interest" description="Disordered" evidence="8">
    <location>
        <begin position="294"/>
        <end position="400"/>
    </location>
</feature>
<keyword evidence="6 7" id="KW-0067">ATP-binding</keyword>
<feature type="transmembrane region" description="Helical" evidence="9">
    <location>
        <begin position="407"/>
        <end position="428"/>
    </location>
</feature>
<dbReference type="GO" id="GO:0004674">
    <property type="term" value="F:protein serine/threonine kinase activity"/>
    <property type="evidence" value="ECO:0007669"/>
    <property type="project" value="UniProtKB-EC"/>
</dbReference>
<evidence type="ECO:0000256" key="6">
    <source>
        <dbReference type="ARBA" id="ARBA00022840"/>
    </source>
</evidence>
<evidence type="ECO:0000256" key="4">
    <source>
        <dbReference type="ARBA" id="ARBA00022741"/>
    </source>
</evidence>
<dbReference type="PROSITE" id="PS00107">
    <property type="entry name" value="PROTEIN_KINASE_ATP"/>
    <property type="match status" value="1"/>
</dbReference>
<organism evidence="11 12">
    <name type="scientific">Nocardia coubleae</name>
    <dbReference type="NCBI Taxonomy" id="356147"/>
    <lineage>
        <taxon>Bacteria</taxon>
        <taxon>Bacillati</taxon>
        <taxon>Actinomycetota</taxon>
        <taxon>Actinomycetes</taxon>
        <taxon>Mycobacteriales</taxon>
        <taxon>Nocardiaceae</taxon>
        <taxon>Nocardia</taxon>
    </lineage>
</organism>
<protein>
    <recommendedName>
        <fullName evidence="2">non-specific serine/threonine protein kinase</fullName>
        <ecNumber evidence="2">2.7.11.1</ecNumber>
    </recommendedName>
</protein>
<name>A0A846W2A7_9NOCA</name>
<feature type="binding site" evidence="7">
    <location>
        <position position="43"/>
    </location>
    <ligand>
        <name>ATP</name>
        <dbReference type="ChEBI" id="CHEBI:30616"/>
    </ligand>
</feature>
<reference evidence="11 12" key="1">
    <citation type="submission" date="2020-04" db="EMBL/GenBank/DDBJ databases">
        <title>MicrobeNet Type strains.</title>
        <authorList>
            <person name="Nicholson A.C."/>
        </authorList>
    </citation>
    <scope>NUCLEOTIDE SEQUENCE [LARGE SCALE GENOMIC DNA]</scope>
    <source>
        <strain evidence="11 12">DSM 44960</strain>
    </source>
</reference>